<dbReference type="NCBIfam" id="TIGR01563">
    <property type="entry name" value="gp16_SPP1"/>
    <property type="match status" value="1"/>
</dbReference>
<comment type="caution">
    <text evidence="1">The sequence shown here is derived from an EMBL/GenBank/DDBJ whole genome shotgun (WGS) entry which is preliminary data.</text>
</comment>
<evidence type="ECO:0000313" key="2">
    <source>
        <dbReference type="Proteomes" id="UP000031563"/>
    </source>
</evidence>
<dbReference type="RefSeq" id="WP_039237292.1">
    <property type="nucleotide sequence ID" value="NZ_JWIR02000046.1"/>
</dbReference>
<proteinExistence type="predicted"/>
<protein>
    <submittedName>
        <fullName evidence="1">Phage head-tail adaptor</fullName>
    </submittedName>
</protein>
<sequence length="108" mass="12423">MLYDEFPHTITFLQNQRVSDGGGGHTTTWGPVLTIKVFMDTPSSRERYEAMQLNNPLDRYLYYPYRTDITADMRVEYEKGVYEIAGEPEDQGGQHEIMRVALKLVSDG</sequence>
<dbReference type="InterPro" id="IPR038666">
    <property type="entry name" value="SSP1_head-tail_sf"/>
</dbReference>
<dbReference type="AlphaFoldDB" id="A0A0F5HYX7"/>
<keyword evidence="2" id="KW-1185">Reference proteome</keyword>
<gene>
    <name evidence="1" type="ORF">QY95_02582</name>
</gene>
<accession>A0A0F5HP81</accession>
<reference evidence="1" key="1">
    <citation type="submission" date="2015-02" db="EMBL/GenBank/DDBJ databases">
        <title>Genome Assembly of Bacillaceae bacterium MTCC 8252.</title>
        <authorList>
            <person name="Verma A."/>
            <person name="Khatri I."/>
            <person name="Mual P."/>
            <person name="Subramanian S."/>
            <person name="Krishnamurthi S."/>
        </authorList>
    </citation>
    <scope>NUCLEOTIDE SEQUENCE [LARGE SCALE GENOMIC DNA]</scope>
    <source>
        <strain evidence="1">MTCC 8252</strain>
    </source>
</reference>
<dbReference type="InterPro" id="IPR008767">
    <property type="entry name" value="Phage_SPP1_head-tail_adaptor"/>
</dbReference>
<dbReference type="STRING" id="1221996.QY95_02582"/>
<organism evidence="1 2">
    <name type="scientific">Bacillus thermotolerans</name>
    <name type="common">Quasibacillus thermotolerans</name>
    <dbReference type="NCBI Taxonomy" id="1221996"/>
    <lineage>
        <taxon>Bacteria</taxon>
        <taxon>Bacillati</taxon>
        <taxon>Bacillota</taxon>
        <taxon>Bacilli</taxon>
        <taxon>Bacillales</taxon>
        <taxon>Bacillaceae</taxon>
        <taxon>Bacillus</taxon>
    </lineage>
</organism>
<accession>A0A0F5HYX7</accession>
<dbReference type="OrthoDB" id="2736471at2"/>
<name>A0A0F5HYX7_BACTR</name>
<dbReference type="EMBL" id="JWIR02000046">
    <property type="protein sequence ID" value="KKB38584.1"/>
    <property type="molecule type" value="Genomic_DNA"/>
</dbReference>
<dbReference type="Gene3D" id="2.40.10.270">
    <property type="entry name" value="Bacteriophage SPP1 head-tail adaptor protein"/>
    <property type="match status" value="1"/>
</dbReference>
<dbReference type="Proteomes" id="UP000031563">
    <property type="component" value="Unassembled WGS sequence"/>
</dbReference>
<evidence type="ECO:0000313" key="1">
    <source>
        <dbReference type="EMBL" id="KKB38584.1"/>
    </source>
</evidence>
<dbReference type="Pfam" id="PF05521">
    <property type="entry name" value="Phage_HCP"/>
    <property type="match status" value="1"/>
</dbReference>